<evidence type="ECO:0000313" key="3">
    <source>
        <dbReference type="EMBL" id="OSM00237.1"/>
    </source>
</evidence>
<reference evidence="3 4" key="1">
    <citation type="journal article" date="2016" name="BMC Genomics">
        <title>Combined genomic and structural analyses of a cultured magnetotactic bacterium reveals its niche adaptation to a dynamic environment.</title>
        <authorList>
            <person name="Araujo A.C."/>
            <person name="Morillo V."/>
            <person name="Cypriano J."/>
            <person name="Teixeira L.C."/>
            <person name="Leao P."/>
            <person name="Lyra S."/>
            <person name="Almeida L.G."/>
            <person name="Bazylinski D.A."/>
            <person name="Vasconcellos A.T."/>
            <person name="Abreu F."/>
            <person name="Lins U."/>
        </authorList>
    </citation>
    <scope>NUCLEOTIDE SEQUENCE [LARGE SCALE GENOMIC DNA]</scope>
    <source>
        <strain evidence="3 4">IT-1</strain>
    </source>
</reference>
<evidence type="ECO:0000256" key="1">
    <source>
        <dbReference type="ARBA" id="ARBA00023012"/>
    </source>
</evidence>
<evidence type="ECO:0000259" key="2">
    <source>
        <dbReference type="Pfam" id="PF01627"/>
    </source>
</evidence>
<organism evidence="3 4">
    <name type="scientific">Magnetofaba australis IT-1</name>
    <dbReference type="NCBI Taxonomy" id="1434232"/>
    <lineage>
        <taxon>Bacteria</taxon>
        <taxon>Pseudomonadati</taxon>
        <taxon>Pseudomonadota</taxon>
        <taxon>Magnetococcia</taxon>
        <taxon>Magnetococcales</taxon>
        <taxon>Magnetococcaceae</taxon>
        <taxon>Magnetofaba</taxon>
    </lineage>
</organism>
<dbReference type="Pfam" id="PF01627">
    <property type="entry name" value="Hpt"/>
    <property type="match status" value="1"/>
</dbReference>
<gene>
    <name evidence="3" type="ORF">MAIT1_00704</name>
</gene>
<name>A0A1Y2JZA7_9PROT</name>
<proteinExistence type="predicted"/>
<protein>
    <recommendedName>
        <fullName evidence="2">HPt domain-containing protein</fullName>
    </recommendedName>
</protein>
<dbReference type="EMBL" id="LVJN01000021">
    <property type="protein sequence ID" value="OSM00237.1"/>
    <property type="molecule type" value="Genomic_DNA"/>
</dbReference>
<sequence>MSAPTELINWSHLMEMRSSLGDSALQRLVRLFEQNAAHLLQQIDRALASRAWERAAEQLRALSGSLHSVGLPGPGQQAQALQERLLASAPTPEWRRELNRVKQDLQHGSACISVFLQPQSAVAW</sequence>
<evidence type="ECO:0000313" key="4">
    <source>
        <dbReference type="Proteomes" id="UP000194003"/>
    </source>
</evidence>
<dbReference type="GO" id="GO:0004672">
    <property type="term" value="F:protein kinase activity"/>
    <property type="evidence" value="ECO:0007669"/>
    <property type="project" value="UniProtKB-ARBA"/>
</dbReference>
<dbReference type="GO" id="GO:0000160">
    <property type="term" value="P:phosphorelay signal transduction system"/>
    <property type="evidence" value="ECO:0007669"/>
    <property type="project" value="UniProtKB-KW"/>
</dbReference>
<comment type="caution">
    <text evidence="3">The sequence shown here is derived from an EMBL/GenBank/DDBJ whole genome shotgun (WGS) entry which is preliminary data.</text>
</comment>
<dbReference type="AlphaFoldDB" id="A0A1Y2JZA7"/>
<dbReference type="Proteomes" id="UP000194003">
    <property type="component" value="Unassembled WGS sequence"/>
</dbReference>
<dbReference type="Gene3D" id="1.20.120.160">
    <property type="entry name" value="HPT domain"/>
    <property type="match status" value="1"/>
</dbReference>
<dbReference type="RefSeq" id="WP_085446779.1">
    <property type="nucleotide sequence ID" value="NZ_LVJN01000021.1"/>
</dbReference>
<dbReference type="InterPro" id="IPR008207">
    <property type="entry name" value="Sig_transdc_His_kin_Hpt_dom"/>
</dbReference>
<dbReference type="InterPro" id="IPR036641">
    <property type="entry name" value="HPT_dom_sf"/>
</dbReference>
<accession>A0A1Y2JZA7</accession>
<dbReference type="SUPFAM" id="SSF47226">
    <property type="entry name" value="Histidine-containing phosphotransfer domain, HPT domain"/>
    <property type="match status" value="1"/>
</dbReference>
<keyword evidence="4" id="KW-1185">Reference proteome</keyword>
<keyword evidence="1" id="KW-0902">Two-component regulatory system</keyword>
<feature type="domain" description="HPt" evidence="2">
    <location>
        <begin position="27"/>
        <end position="106"/>
    </location>
</feature>